<proteinExistence type="predicted"/>
<keyword evidence="5" id="KW-1185">Reference proteome</keyword>
<evidence type="ECO:0000256" key="2">
    <source>
        <dbReference type="SAM" id="Phobius"/>
    </source>
</evidence>
<dbReference type="EMBL" id="JBEFKJ010000033">
    <property type="protein sequence ID" value="KAL2038320.1"/>
    <property type="molecule type" value="Genomic_DNA"/>
</dbReference>
<accession>A0ABR3ZYN0</accession>
<evidence type="ECO:0000313" key="4">
    <source>
        <dbReference type="EMBL" id="KAL2038320.1"/>
    </source>
</evidence>
<feature type="region of interest" description="Disordered" evidence="1">
    <location>
        <begin position="153"/>
        <end position="193"/>
    </location>
</feature>
<evidence type="ECO:0000313" key="5">
    <source>
        <dbReference type="Proteomes" id="UP001590950"/>
    </source>
</evidence>
<feature type="chain" id="PRO_5046893502" evidence="3">
    <location>
        <begin position="26"/>
        <end position="259"/>
    </location>
</feature>
<keyword evidence="3" id="KW-0732">Signal</keyword>
<dbReference type="PROSITE" id="PS51257">
    <property type="entry name" value="PROKAR_LIPOPROTEIN"/>
    <property type="match status" value="1"/>
</dbReference>
<reference evidence="4 5" key="1">
    <citation type="submission" date="2024-09" db="EMBL/GenBank/DDBJ databases">
        <title>Rethinking Asexuality: The Enigmatic Case of Functional Sexual Genes in Lepraria (Stereocaulaceae).</title>
        <authorList>
            <person name="Doellman M."/>
            <person name="Sun Y."/>
            <person name="Barcenas-Pena A."/>
            <person name="Lumbsch H.T."/>
            <person name="Grewe F."/>
        </authorList>
    </citation>
    <scope>NUCLEOTIDE SEQUENCE [LARGE SCALE GENOMIC DNA]</scope>
    <source>
        <strain evidence="4 5">Mercado 3170</strain>
    </source>
</reference>
<feature type="compositionally biased region" description="Low complexity" evidence="1">
    <location>
        <begin position="172"/>
        <end position="193"/>
    </location>
</feature>
<evidence type="ECO:0000256" key="3">
    <source>
        <dbReference type="SAM" id="SignalP"/>
    </source>
</evidence>
<keyword evidence="2" id="KW-0472">Membrane</keyword>
<organism evidence="4 5">
    <name type="scientific">Stereocaulon virgatum</name>
    <dbReference type="NCBI Taxonomy" id="373712"/>
    <lineage>
        <taxon>Eukaryota</taxon>
        <taxon>Fungi</taxon>
        <taxon>Dikarya</taxon>
        <taxon>Ascomycota</taxon>
        <taxon>Pezizomycotina</taxon>
        <taxon>Lecanoromycetes</taxon>
        <taxon>OSLEUM clade</taxon>
        <taxon>Lecanoromycetidae</taxon>
        <taxon>Lecanorales</taxon>
        <taxon>Lecanorineae</taxon>
        <taxon>Stereocaulaceae</taxon>
        <taxon>Stereocaulon</taxon>
    </lineage>
</organism>
<keyword evidence="2" id="KW-0812">Transmembrane</keyword>
<feature type="signal peptide" evidence="3">
    <location>
        <begin position="1"/>
        <end position="25"/>
    </location>
</feature>
<comment type="caution">
    <text evidence="4">The sequence shown here is derived from an EMBL/GenBank/DDBJ whole genome shotgun (WGS) entry which is preliminary data.</text>
</comment>
<feature type="transmembrane region" description="Helical" evidence="2">
    <location>
        <begin position="202"/>
        <end position="224"/>
    </location>
</feature>
<dbReference type="Proteomes" id="UP001590950">
    <property type="component" value="Unassembled WGS sequence"/>
</dbReference>
<sequence length="259" mass="27986">MPRRTSNMHTVSSLLVFLLAGLGCCQLPTCYHSDGSKSDDFPCDPHAAVSACCSANYTCQTNLYCSLGNTEYVGSCTDRNWGSPACPFSLDDSHFNRTLNTTTCNDGTMCPSSKNEICCHNQQGIKEIMFHYGKPFPSNSADLPAYYATLTSSSTNSQTTSPAARSTGQPMPSATSAAASTATPATTPIPSGGSSRINPGTVAGIGIGAAVFIWIFACLLYFYISNRGTRKPRHWYRDSHPAASRQRRHGKKYYQIRTV</sequence>
<gene>
    <name evidence="4" type="ORF">N7G274_008969</name>
</gene>
<keyword evidence="2" id="KW-1133">Transmembrane helix</keyword>
<name>A0ABR3ZYN0_9LECA</name>
<protein>
    <submittedName>
        <fullName evidence="4">Uncharacterized protein</fullName>
    </submittedName>
</protein>
<evidence type="ECO:0000256" key="1">
    <source>
        <dbReference type="SAM" id="MobiDB-lite"/>
    </source>
</evidence>